<dbReference type="Proteomes" id="UP001595555">
    <property type="component" value="Unassembled WGS sequence"/>
</dbReference>
<evidence type="ECO:0000313" key="1">
    <source>
        <dbReference type="EMBL" id="MFC3113996.1"/>
    </source>
</evidence>
<comment type="caution">
    <text evidence="1">The sequence shown here is derived from an EMBL/GenBank/DDBJ whole genome shotgun (WGS) entry which is preliminary data.</text>
</comment>
<gene>
    <name evidence="1" type="ORF">ACFODX_00405</name>
</gene>
<reference evidence="2" key="1">
    <citation type="journal article" date="2019" name="Int. J. Syst. Evol. Microbiol.">
        <title>The Global Catalogue of Microorganisms (GCM) 10K type strain sequencing project: providing services to taxonomists for standard genome sequencing and annotation.</title>
        <authorList>
            <consortium name="The Broad Institute Genomics Platform"/>
            <consortium name="The Broad Institute Genome Sequencing Center for Infectious Disease"/>
            <person name="Wu L."/>
            <person name="Ma J."/>
        </authorList>
    </citation>
    <scope>NUCLEOTIDE SEQUENCE [LARGE SCALE GENOMIC DNA]</scope>
    <source>
        <strain evidence="2">KCTC 52237</strain>
    </source>
</reference>
<dbReference type="RefSeq" id="WP_378114917.1">
    <property type="nucleotide sequence ID" value="NZ_JBHRTF010000001.1"/>
</dbReference>
<proteinExistence type="predicted"/>
<dbReference type="EMBL" id="JBHRTF010000001">
    <property type="protein sequence ID" value="MFC3113996.1"/>
    <property type="molecule type" value="Genomic_DNA"/>
</dbReference>
<accession>A0ABV7F8Y5</accession>
<organism evidence="1 2">
    <name type="scientific">Cellvibrio fontiphilus</name>
    <dbReference type="NCBI Taxonomy" id="1815559"/>
    <lineage>
        <taxon>Bacteria</taxon>
        <taxon>Pseudomonadati</taxon>
        <taxon>Pseudomonadota</taxon>
        <taxon>Gammaproteobacteria</taxon>
        <taxon>Cellvibrionales</taxon>
        <taxon>Cellvibrionaceae</taxon>
        <taxon>Cellvibrio</taxon>
    </lineage>
</organism>
<sequence>MSHNCSKEHDRDMERHIIQGDVDVYDSLRDLYLGRLVNIHTQGLMVMGDLSLEEDRLYTLDLHLPEPINDQLVIQLGVDCLWTREADLAGKYWMGFSIIDASTESLQSIRDLVERLGESY</sequence>
<name>A0ABV7F8Y5_9GAMM</name>
<keyword evidence="2" id="KW-1185">Reference proteome</keyword>
<evidence type="ECO:0000313" key="2">
    <source>
        <dbReference type="Proteomes" id="UP001595555"/>
    </source>
</evidence>
<protein>
    <submittedName>
        <fullName evidence="1">PilZ domain-containing protein</fullName>
    </submittedName>
</protein>